<gene>
    <name evidence="2" type="ORF">LSG31_22765</name>
</gene>
<reference evidence="2" key="1">
    <citation type="submission" date="2021-12" db="EMBL/GenBank/DDBJ databases">
        <title>Alicyclobacillaceae gen. nov., sp. nov., isolated from chalcocite enrichment system.</title>
        <authorList>
            <person name="Jiang Z."/>
        </authorList>
    </citation>
    <scope>NUCLEOTIDE SEQUENCE</scope>
    <source>
        <strain evidence="2">MYW30-H2</strain>
    </source>
</reference>
<sequence length="59" mass="6793">MGQRNQFGPGDKVPNNGVYIEIGERAEVTGVSNPKKMKLHKGDRFPDTTNEDRKWTRYK</sequence>
<accession>A0ABY4CJE2</accession>
<evidence type="ECO:0000313" key="3">
    <source>
        <dbReference type="Proteomes" id="UP000830167"/>
    </source>
</evidence>
<dbReference type="Proteomes" id="UP000830167">
    <property type="component" value="Chromosome"/>
</dbReference>
<evidence type="ECO:0000256" key="1">
    <source>
        <dbReference type="SAM" id="MobiDB-lite"/>
    </source>
</evidence>
<dbReference type="InterPro" id="IPR025549">
    <property type="entry name" value="YjzC"/>
</dbReference>
<dbReference type="EMBL" id="CP089291">
    <property type="protein sequence ID" value="UOF90640.1"/>
    <property type="molecule type" value="Genomic_DNA"/>
</dbReference>
<name>A0ABY4CJE2_9BACL</name>
<feature type="region of interest" description="Disordered" evidence="1">
    <location>
        <begin position="31"/>
        <end position="59"/>
    </location>
</feature>
<dbReference type="Pfam" id="PF14168">
    <property type="entry name" value="YjzC"/>
    <property type="match status" value="1"/>
</dbReference>
<dbReference type="RefSeq" id="WP_347437339.1">
    <property type="nucleotide sequence ID" value="NZ_CP089291.1"/>
</dbReference>
<organism evidence="2 3">
    <name type="scientific">Fodinisporobacter ferrooxydans</name>
    <dbReference type="NCBI Taxonomy" id="2901836"/>
    <lineage>
        <taxon>Bacteria</taxon>
        <taxon>Bacillati</taxon>
        <taxon>Bacillota</taxon>
        <taxon>Bacilli</taxon>
        <taxon>Bacillales</taxon>
        <taxon>Alicyclobacillaceae</taxon>
        <taxon>Fodinisporobacter</taxon>
    </lineage>
</organism>
<proteinExistence type="predicted"/>
<protein>
    <submittedName>
        <fullName evidence="2">YjzC family protein</fullName>
    </submittedName>
</protein>
<feature type="compositionally biased region" description="Basic and acidic residues" evidence="1">
    <location>
        <begin position="40"/>
        <end position="59"/>
    </location>
</feature>
<evidence type="ECO:0000313" key="2">
    <source>
        <dbReference type="EMBL" id="UOF90640.1"/>
    </source>
</evidence>
<keyword evidence="3" id="KW-1185">Reference proteome</keyword>